<sequence>RNVIRDLPRTFFYNLLKVHNIVVTDEEQTSDGKGFWIDMILWAFSEGYYIYASDGTEMDRPLFN</sequence>
<feature type="non-terminal residue" evidence="1">
    <location>
        <position position="1"/>
    </location>
</feature>
<protein>
    <recommendedName>
        <fullName evidence="3">Terminase</fullName>
    </recommendedName>
</protein>
<dbReference type="AlphaFoldDB" id="A0AAW9EDE7"/>
<evidence type="ECO:0000313" key="1">
    <source>
        <dbReference type="EMBL" id="MDX7017833.1"/>
    </source>
</evidence>
<dbReference type="EMBL" id="JAWZZT010000238">
    <property type="protein sequence ID" value="MDX7017833.1"/>
    <property type="molecule type" value="Genomic_DNA"/>
</dbReference>
<gene>
    <name evidence="1" type="ORF">SJ059_25705</name>
</gene>
<dbReference type="Proteomes" id="UP001279012">
    <property type="component" value="Unassembled WGS sequence"/>
</dbReference>
<proteinExistence type="predicted"/>
<evidence type="ECO:0000313" key="2">
    <source>
        <dbReference type="Proteomes" id="UP001279012"/>
    </source>
</evidence>
<comment type="caution">
    <text evidence="1">The sequence shown here is derived from an EMBL/GenBank/DDBJ whole genome shotgun (WGS) entry which is preliminary data.</text>
</comment>
<reference evidence="1" key="1">
    <citation type="submission" date="2023-11" db="EMBL/GenBank/DDBJ databases">
        <title>Detection of rare carbapenemases in Enterobacterales - comparison of two colorimetric and two CIM-based carbapenemase assays.</title>
        <authorList>
            <person name="Schaffarczyk L."/>
            <person name="Noster J."/>
            <person name="Stelzer Y."/>
            <person name="Sattler J."/>
            <person name="Gatermann S."/>
            <person name="Hamprecht A."/>
        </authorList>
    </citation>
    <scope>NUCLEOTIDE SEQUENCE</scope>
    <source>
        <strain evidence="1">CIM-Cont-037</strain>
    </source>
</reference>
<accession>A0AAW9EDE7</accession>
<name>A0AAW9EDE7_KLEAE</name>
<organism evidence="1 2">
    <name type="scientific">Klebsiella aerogenes</name>
    <name type="common">Enterobacter aerogenes</name>
    <dbReference type="NCBI Taxonomy" id="548"/>
    <lineage>
        <taxon>Bacteria</taxon>
        <taxon>Pseudomonadati</taxon>
        <taxon>Pseudomonadota</taxon>
        <taxon>Gammaproteobacteria</taxon>
        <taxon>Enterobacterales</taxon>
        <taxon>Enterobacteriaceae</taxon>
        <taxon>Klebsiella/Raoultella group</taxon>
        <taxon>Klebsiella</taxon>
    </lineage>
</organism>
<evidence type="ECO:0008006" key="3">
    <source>
        <dbReference type="Google" id="ProtNLM"/>
    </source>
</evidence>